<keyword evidence="3" id="KW-0808">Transferase</keyword>
<protein>
    <recommendedName>
        <fullName evidence="1">non-specific serine/threonine protein kinase</fullName>
        <ecNumber evidence="1">2.7.11.1</ecNumber>
    </recommendedName>
</protein>
<comment type="catalytic activity">
    <reaction evidence="7">
        <text>L-threonyl-[protein] + ATP = O-phospho-L-threonyl-[protein] + ADP + H(+)</text>
        <dbReference type="Rhea" id="RHEA:46608"/>
        <dbReference type="Rhea" id="RHEA-COMP:11060"/>
        <dbReference type="Rhea" id="RHEA-COMP:11605"/>
        <dbReference type="ChEBI" id="CHEBI:15378"/>
        <dbReference type="ChEBI" id="CHEBI:30013"/>
        <dbReference type="ChEBI" id="CHEBI:30616"/>
        <dbReference type="ChEBI" id="CHEBI:61977"/>
        <dbReference type="ChEBI" id="CHEBI:456216"/>
        <dbReference type="EC" id="2.7.11.1"/>
    </reaction>
</comment>
<proteinExistence type="predicted"/>
<comment type="catalytic activity">
    <reaction evidence="8">
        <text>L-seryl-[protein] + ATP = O-phospho-L-seryl-[protein] + ADP + H(+)</text>
        <dbReference type="Rhea" id="RHEA:17989"/>
        <dbReference type="Rhea" id="RHEA-COMP:9863"/>
        <dbReference type="Rhea" id="RHEA-COMP:11604"/>
        <dbReference type="ChEBI" id="CHEBI:15378"/>
        <dbReference type="ChEBI" id="CHEBI:29999"/>
        <dbReference type="ChEBI" id="CHEBI:30616"/>
        <dbReference type="ChEBI" id="CHEBI:83421"/>
        <dbReference type="ChEBI" id="CHEBI:456216"/>
        <dbReference type="EC" id="2.7.11.1"/>
    </reaction>
</comment>
<evidence type="ECO:0000256" key="5">
    <source>
        <dbReference type="ARBA" id="ARBA00022777"/>
    </source>
</evidence>
<keyword evidence="6" id="KW-0067">ATP-binding</keyword>
<dbReference type="InterPro" id="IPR000719">
    <property type="entry name" value="Prot_kinase_dom"/>
</dbReference>
<evidence type="ECO:0000256" key="6">
    <source>
        <dbReference type="ARBA" id="ARBA00022840"/>
    </source>
</evidence>
<dbReference type="HOGENOM" id="CLU_054430_0_1_1"/>
<comment type="caution">
    <text evidence="10">The sequence shown here is derived from an EMBL/GenBank/DDBJ whole genome shotgun (WGS) entry which is preliminary data.</text>
</comment>
<evidence type="ECO:0000259" key="9">
    <source>
        <dbReference type="PROSITE" id="PS50011"/>
    </source>
</evidence>
<reference evidence="11" key="1">
    <citation type="journal article" date="2012" name="BMC Genomics">
        <title>Genome sequence of the necrotrophic fungus Penicillium digitatum, the main postharvest pathogen of citrus.</title>
        <authorList>
            <person name="Marcet-Houben M."/>
            <person name="Ballester A.-R."/>
            <person name="de la Fuente B."/>
            <person name="Harries E."/>
            <person name="Marcos J.F."/>
            <person name="Gonzalez-Candelas L."/>
            <person name="Gabaldon T."/>
        </authorList>
    </citation>
    <scope>NUCLEOTIDE SEQUENCE [LARGE SCALE GENOMIC DNA]</scope>
    <source>
        <strain evidence="11">PHI26 / CECT 20796</strain>
    </source>
</reference>
<evidence type="ECO:0000256" key="3">
    <source>
        <dbReference type="ARBA" id="ARBA00022679"/>
    </source>
</evidence>
<dbReference type="OrthoDB" id="4062651at2759"/>
<dbReference type="GO" id="GO:0005737">
    <property type="term" value="C:cytoplasm"/>
    <property type="evidence" value="ECO:0007669"/>
    <property type="project" value="TreeGrafter"/>
</dbReference>
<evidence type="ECO:0000256" key="4">
    <source>
        <dbReference type="ARBA" id="ARBA00022741"/>
    </source>
</evidence>
<dbReference type="GO" id="GO:0004674">
    <property type="term" value="F:protein serine/threonine kinase activity"/>
    <property type="evidence" value="ECO:0007669"/>
    <property type="project" value="UniProtKB-KW"/>
</dbReference>
<dbReference type="Pfam" id="PF00069">
    <property type="entry name" value="Pkinase"/>
    <property type="match status" value="1"/>
</dbReference>
<evidence type="ECO:0000313" key="11">
    <source>
        <dbReference type="Proteomes" id="UP000009882"/>
    </source>
</evidence>
<dbReference type="OMA" id="WVQVFEV"/>
<dbReference type="InterPro" id="IPR011009">
    <property type="entry name" value="Kinase-like_dom_sf"/>
</dbReference>
<keyword evidence="5" id="KW-0418">Kinase</keyword>
<dbReference type="SMART" id="SM00220">
    <property type="entry name" value="S_TKc"/>
    <property type="match status" value="1"/>
</dbReference>
<dbReference type="SUPFAM" id="SSF56112">
    <property type="entry name" value="Protein kinase-like (PK-like)"/>
    <property type="match status" value="1"/>
</dbReference>
<dbReference type="PROSITE" id="PS50011">
    <property type="entry name" value="PROTEIN_KINASE_DOM"/>
    <property type="match status" value="1"/>
</dbReference>
<evidence type="ECO:0000313" key="10">
    <source>
        <dbReference type="EMBL" id="EKV07380.1"/>
    </source>
</evidence>
<keyword evidence="4" id="KW-0547">Nucleotide-binding</keyword>
<evidence type="ECO:0000256" key="8">
    <source>
        <dbReference type="ARBA" id="ARBA00048679"/>
    </source>
</evidence>
<dbReference type="PANTHER" id="PTHR24361">
    <property type="entry name" value="MITOGEN-ACTIVATED KINASE KINASE KINASE"/>
    <property type="match status" value="1"/>
</dbReference>
<accession>K9FDG8</accession>
<evidence type="ECO:0000256" key="1">
    <source>
        <dbReference type="ARBA" id="ARBA00012513"/>
    </source>
</evidence>
<organism evidence="10 11">
    <name type="scientific">Penicillium digitatum (strain PHI26 / CECT 20796)</name>
    <name type="common">Green mold</name>
    <dbReference type="NCBI Taxonomy" id="1170229"/>
    <lineage>
        <taxon>Eukaryota</taxon>
        <taxon>Fungi</taxon>
        <taxon>Dikarya</taxon>
        <taxon>Ascomycota</taxon>
        <taxon>Pezizomycotina</taxon>
        <taxon>Eurotiomycetes</taxon>
        <taxon>Eurotiomycetidae</taxon>
        <taxon>Eurotiales</taxon>
        <taxon>Aspergillaceae</taxon>
        <taxon>Penicillium</taxon>
    </lineage>
</organism>
<keyword evidence="11" id="KW-1185">Reference proteome</keyword>
<dbReference type="PANTHER" id="PTHR24361:SF433">
    <property type="entry name" value="PROTEIN KINASE DOMAIN-CONTAINING PROTEIN"/>
    <property type="match status" value="1"/>
</dbReference>
<dbReference type="EC" id="2.7.11.1" evidence="1"/>
<dbReference type="InterPro" id="IPR053235">
    <property type="entry name" value="Ser_Thr_kinase"/>
</dbReference>
<keyword evidence="2" id="KW-0723">Serine/threonine-protein kinase</keyword>
<dbReference type="GO" id="GO:0005524">
    <property type="term" value="F:ATP binding"/>
    <property type="evidence" value="ECO:0007669"/>
    <property type="project" value="UniProtKB-KW"/>
</dbReference>
<dbReference type="eggNOG" id="KOG0594">
    <property type="taxonomic scope" value="Eukaryota"/>
</dbReference>
<dbReference type="Gene3D" id="1.10.510.10">
    <property type="entry name" value="Transferase(Phosphotransferase) domain 1"/>
    <property type="match status" value="1"/>
</dbReference>
<feature type="domain" description="Protein kinase" evidence="9">
    <location>
        <begin position="1"/>
        <end position="247"/>
    </location>
</feature>
<evidence type="ECO:0000256" key="2">
    <source>
        <dbReference type="ARBA" id="ARBA00022527"/>
    </source>
</evidence>
<dbReference type="EMBL" id="AKCT01000263">
    <property type="protein sequence ID" value="EKV07380.1"/>
    <property type="molecule type" value="Genomic_DNA"/>
</dbReference>
<dbReference type="STRING" id="1170229.K9FDG8"/>
<dbReference type="Proteomes" id="UP000009882">
    <property type="component" value="Unassembled WGS sequence"/>
</dbReference>
<dbReference type="InterPro" id="IPR008271">
    <property type="entry name" value="Ser/Thr_kinase_AS"/>
</dbReference>
<dbReference type="InParanoid" id="K9FDG8"/>
<evidence type="ECO:0000256" key="7">
    <source>
        <dbReference type="ARBA" id="ARBA00047899"/>
    </source>
</evidence>
<sequence length="247" mass="27851">MSRNPLLSTQYTGLSGRIYTIEHVLQEDVSPPRHVYRASADGHKFILNYIHPVNFENLQDVNNRLRGNASHVCLAVDTIPDKSMFVFKHFADHLLTLAQKDLPLIVIKRILKKVLTGIAELHDWDIVHTDIKADNVFIDWQNQNDEICVDNVQLGDLEHAAHIPPGCAMIGKQAGNRMWRSPEAHARGPVNKPSDVFSFALVCICAVHKRIIFAVREDELEEGVDPLAVTIERQVSYFADEDGLNGF</sequence>
<dbReference type="PROSITE" id="PS00108">
    <property type="entry name" value="PROTEIN_KINASE_ST"/>
    <property type="match status" value="1"/>
</dbReference>
<name>K9FDG8_PEND2</name>
<gene>
    <name evidence="10" type="ORF">PDIG_72410</name>
</gene>
<dbReference type="AlphaFoldDB" id="K9FDG8"/>